<keyword evidence="3" id="KW-0813">Transport</keyword>
<feature type="compositionally biased region" description="Basic residues" evidence="9">
    <location>
        <begin position="18"/>
        <end position="27"/>
    </location>
</feature>
<feature type="compositionally biased region" description="Basic and acidic residues" evidence="9">
    <location>
        <begin position="1"/>
        <end position="17"/>
    </location>
</feature>
<comment type="similarity">
    <text evidence="2">Belongs to the cation diffusion facilitator (CDF) transporter (TC 2.A.4) family. SLC30A subfamily.</text>
</comment>
<evidence type="ECO:0000313" key="14">
    <source>
        <dbReference type="Proteomes" id="UP000228593"/>
    </source>
</evidence>
<dbReference type="InterPro" id="IPR058533">
    <property type="entry name" value="Cation_efflux_TM"/>
</dbReference>
<protein>
    <submittedName>
        <fullName evidence="13">Cation transporter</fullName>
    </submittedName>
</protein>
<gene>
    <name evidence="13" type="ORF">CR103_00995</name>
</gene>
<evidence type="ECO:0000259" key="11">
    <source>
        <dbReference type="Pfam" id="PF01545"/>
    </source>
</evidence>
<keyword evidence="4 10" id="KW-0812">Transmembrane</keyword>
<keyword evidence="14" id="KW-1185">Reference proteome</keyword>
<dbReference type="PANTHER" id="PTHR11562:SF17">
    <property type="entry name" value="RE54080P-RELATED"/>
    <property type="match status" value="1"/>
</dbReference>
<dbReference type="InterPro" id="IPR027469">
    <property type="entry name" value="Cation_efflux_TMD_sf"/>
</dbReference>
<dbReference type="RefSeq" id="WP_099914138.1">
    <property type="nucleotide sequence ID" value="NZ_BMHS01000001.1"/>
</dbReference>
<dbReference type="NCBIfam" id="TIGR01297">
    <property type="entry name" value="CDF"/>
    <property type="match status" value="1"/>
</dbReference>
<evidence type="ECO:0000256" key="3">
    <source>
        <dbReference type="ARBA" id="ARBA00022448"/>
    </source>
</evidence>
<dbReference type="InterPro" id="IPR050681">
    <property type="entry name" value="CDF/SLC30A"/>
</dbReference>
<feature type="transmembrane region" description="Helical" evidence="10">
    <location>
        <begin position="119"/>
        <end position="139"/>
    </location>
</feature>
<feature type="region of interest" description="Disordered" evidence="9">
    <location>
        <begin position="1"/>
        <end position="47"/>
    </location>
</feature>
<comment type="caution">
    <text evidence="13">The sequence shown here is derived from an EMBL/GenBank/DDBJ whole genome shotgun (WGS) entry which is preliminary data.</text>
</comment>
<keyword evidence="6 10" id="KW-1133">Transmembrane helix</keyword>
<dbReference type="Gene3D" id="1.20.1510.10">
    <property type="entry name" value="Cation efflux protein transmembrane domain"/>
    <property type="match status" value="1"/>
</dbReference>
<keyword evidence="5" id="KW-0864">Zinc transport</keyword>
<feature type="transmembrane region" description="Helical" evidence="10">
    <location>
        <begin position="151"/>
        <end position="174"/>
    </location>
</feature>
<keyword evidence="8 10" id="KW-0472">Membrane</keyword>
<dbReference type="OrthoDB" id="9809646at2"/>
<sequence length="336" mass="36052">MNHDHDHEPRPHGDHGHAHAPTKAKHDHAHDHGHGGHGHHHHPVDPNGNQRAFALAIGLNTVFVAIEFGYGFVANSTALMADAGHNLSDVLGLALAWGAAVLSKTAPNRRFTYGLRSSSILAALFNALLLMMACGAIGWEAVHRFSNPSPVAGWTVSMVALVGVAVNGLSAWLFMAGSKDDMNVRAAYQHMAADAAISLGVVMAGVAIMVTGWNWLDPAVSLVIVALIVLTTWSLLKESLRLVLAAVPANVDPQQVRQFLEDRPGVSETHDLHIWAMSTTETALTAHLVMPQGYPGDQQIDDIVARLKNEFSIHHCTLQIEQGTTSHGCSLHSEAH</sequence>
<evidence type="ECO:0000256" key="6">
    <source>
        <dbReference type="ARBA" id="ARBA00022989"/>
    </source>
</evidence>
<dbReference type="SUPFAM" id="SSF161111">
    <property type="entry name" value="Cation efflux protein transmembrane domain-like"/>
    <property type="match status" value="1"/>
</dbReference>
<proteinExistence type="inferred from homology"/>
<evidence type="ECO:0000256" key="5">
    <source>
        <dbReference type="ARBA" id="ARBA00022906"/>
    </source>
</evidence>
<dbReference type="SUPFAM" id="SSF160240">
    <property type="entry name" value="Cation efflux protein cytoplasmic domain-like"/>
    <property type="match status" value="1"/>
</dbReference>
<feature type="transmembrane region" description="Helical" evidence="10">
    <location>
        <begin position="195"/>
        <end position="213"/>
    </location>
</feature>
<evidence type="ECO:0000256" key="4">
    <source>
        <dbReference type="ARBA" id="ARBA00022692"/>
    </source>
</evidence>
<dbReference type="AlphaFoldDB" id="A0A2G8T6I7"/>
<evidence type="ECO:0000256" key="10">
    <source>
        <dbReference type="SAM" id="Phobius"/>
    </source>
</evidence>
<reference evidence="13 14" key="1">
    <citation type="submission" date="2017-10" db="EMBL/GenBank/DDBJ databases">
        <title>Massilia psychrophilum sp. nov., a novel purple-pigmented bacterium isolated from Tianshan glacier, Xinjiang Municipality, China.</title>
        <authorList>
            <person name="Wang H."/>
        </authorList>
    </citation>
    <scope>NUCLEOTIDE SEQUENCE [LARGE SCALE GENOMIC DNA]</scope>
    <source>
        <strain evidence="13 14">JCM 30813</strain>
    </source>
</reference>
<evidence type="ECO:0000256" key="8">
    <source>
        <dbReference type="ARBA" id="ARBA00023136"/>
    </source>
</evidence>
<comment type="subcellular location">
    <subcellularLocation>
        <location evidence="1">Membrane</location>
        <topology evidence="1">Multi-pass membrane protein</topology>
    </subcellularLocation>
</comment>
<feature type="domain" description="Cation efflux protein transmembrane" evidence="11">
    <location>
        <begin position="55"/>
        <end position="242"/>
    </location>
</feature>
<keyword evidence="7" id="KW-0406">Ion transport</keyword>
<evidence type="ECO:0000313" key="13">
    <source>
        <dbReference type="EMBL" id="PIL41651.1"/>
    </source>
</evidence>
<accession>A0A2G8T6I7</accession>
<dbReference type="InterPro" id="IPR036837">
    <property type="entry name" value="Cation_efflux_CTD_sf"/>
</dbReference>
<feature type="transmembrane region" description="Helical" evidence="10">
    <location>
        <begin position="219"/>
        <end position="236"/>
    </location>
</feature>
<dbReference type="PANTHER" id="PTHR11562">
    <property type="entry name" value="CATION EFFLUX PROTEIN/ ZINC TRANSPORTER"/>
    <property type="match status" value="1"/>
</dbReference>
<feature type="domain" description="Cation efflux protein cytoplasmic" evidence="12">
    <location>
        <begin position="251"/>
        <end position="322"/>
    </location>
</feature>
<name>A0A2G8T6I7_9BURK</name>
<dbReference type="EMBL" id="PDOB01000001">
    <property type="protein sequence ID" value="PIL41651.1"/>
    <property type="molecule type" value="Genomic_DNA"/>
</dbReference>
<dbReference type="GO" id="GO:0005886">
    <property type="term" value="C:plasma membrane"/>
    <property type="evidence" value="ECO:0007669"/>
    <property type="project" value="TreeGrafter"/>
</dbReference>
<evidence type="ECO:0000256" key="7">
    <source>
        <dbReference type="ARBA" id="ARBA00023065"/>
    </source>
</evidence>
<feature type="transmembrane region" description="Helical" evidence="10">
    <location>
        <begin position="52"/>
        <end position="70"/>
    </location>
</feature>
<dbReference type="Pfam" id="PF01545">
    <property type="entry name" value="Cation_efflux"/>
    <property type="match status" value="1"/>
</dbReference>
<evidence type="ECO:0000259" key="12">
    <source>
        <dbReference type="Pfam" id="PF16916"/>
    </source>
</evidence>
<keyword evidence="5" id="KW-0862">Zinc</keyword>
<dbReference type="InterPro" id="IPR002524">
    <property type="entry name" value="Cation_efflux"/>
</dbReference>
<organism evidence="13 14">
    <name type="scientific">Massilia psychrophila</name>
    <dbReference type="NCBI Taxonomy" id="1603353"/>
    <lineage>
        <taxon>Bacteria</taxon>
        <taxon>Pseudomonadati</taxon>
        <taxon>Pseudomonadota</taxon>
        <taxon>Betaproteobacteria</taxon>
        <taxon>Burkholderiales</taxon>
        <taxon>Oxalobacteraceae</taxon>
        <taxon>Telluria group</taxon>
        <taxon>Massilia</taxon>
    </lineage>
</organism>
<evidence type="ECO:0000256" key="9">
    <source>
        <dbReference type="SAM" id="MobiDB-lite"/>
    </source>
</evidence>
<evidence type="ECO:0000256" key="1">
    <source>
        <dbReference type="ARBA" id="ARBA00004141"/>
    </source>
</evidence>
<evidence type="ECO:0000256" key="2">
    <source>
        <dbReference type="ARBA" id="ARBA00008873"/>
    </source>
</evidence>
<dbReference type="InterPro" id="IPR027470">
    <property type="entry name" value="Cation_efflux_CTD"/>
</dbReference>
<dbReference type="GO" id="GO:0005385">
    <property type="term" value="F:zinc ion transmembrane transporter activity"/>
    <property type="evidence" value="ECO:0007669"/>
    <property type="project" value="TreeGrafter"/>
</dbReference>
<dbReference type="Proteomes" id="UP000228593">
    <property type="component" value="Unassembled WGS sequence"/>
</dbReference>
<dbReference type="Pfam" id="PF16916">
    <property type="entry name" value="ZT_dimer"/>
    <property type="match status" value="1"/>
</dbReference>